<dbReference type="InterPro" id="IPR003838">
    <property type="entry name" value="ABC3_permease_C"/>
</dbReference>
<dbReference type="AlphaFoldDB" id="A0A2T7G687"/>
<evidence type="ECO:0000256" key="4">
    <source>
        <dbReference type="ARBA" id="ARBA00022989"/>
    </source>
</evidence>
<feature type="transmembrane region" description="Helical" evidence="6">
    <location>
        <begin position="425"/>
        <end position="451"/>
    </location>
</feature>
<gene>
    <name evidence="8" type="ORF">DC366_12510</name>
</gene>
<keyword evidence="4 6" id="KW-1133">Transmembrane helix</keyword>
<feature type="transmembrane region" description="Helical" evidence="6">
    <location>
        <begin position="305"/>
        <end position="338"/>
    </location>
</feature>
<dbReference type="PANTHER" id="PTHR30287:SF1">
    <property type="entry name" value="INNER MEMBRANE PROTEIN"/>
    <property type="match status" value="1"/>
</dbReference>
<feature type="transmembrane region" description="Helical" evidence="6">
    <location>
        <begin position="257"/>
        <end position="284"/>
    </location>
</feature>
<keyword evidence="9" id="KW-1185">Reference proteome</keyword>
<dbReference type="Proteomes" id="UP000244446">
    <property type="component" value="Unassembled WGS sequence"/>
</dbReference>
<accession>A0A2T7G687</accession>
<comment type="subcellular location">
    <subcellularLocation>
        <location evidence="1">Cell membrane</location>
        <topology evidence="1">Multi-pass membrane protein</topology>
    </subcellularLocation>
</comment>
<feature type="domain" description="ABC3 transporter permease C-terminal" evidence="7">
    <location>
        <begin position="264"/>
        <end position="377"/>
    </location>
</feature>
<keyword evidence="2" id="KW-1003">Cell membrane</keyword>
<evidence type="ECO:0000313" key="8">
    <source>
        <dbReference type="EMBL" id="PVA09923.1"/>
    </source>
</evidence>
<feature type="transmembrane region" description="Helical" evidence="6">
    <location>
        <begin position="21"/>
        <end position="41"/>
    </location>
</feature>
<evidence type="ECO:0000256" key="2">
    <source>
        <dbReference type="ARBA" id="ARBA00022475"/>
    </source>
</evidence>
<dbReference type="PANTHER" id="PTHR30287">
    <property type="entry name" value="MEMBRANE COMPONENT OF PREDICTED ABC SUPERFAMILY METABOLITE UPTAKE TRANSPORTER"/>
    <property type="match status" value="1"/>
</dbReference>
<evidence type="ECO:0000256" key="3">
    <source>
        <dbReference type="ARBA" id="ARBA00022692"/>
    </source>
</evidence>
<dbReference type="Pfam" id="PF02687">
    <property type="entry name" value="FtsX"/>
    <property type="match status" value="2"/>
</dbReference>
<dbReference type="RefSeq" id="WP_108692544.1">
    <property type="nucleotide sequence ID" value="NZ_QCYH01000006.1"/>
</dbReference>
<keyword evidence="3 6" id="KW-0812">Transmembrane</keyword>
<proteinExistence type="predicted"/>
<evidence type="ECO:0000259" key="7">
    <source>
        <dbReference type="Pfam" id="PF02687"/>
    </source>
</evidence>
<evidence type="ECO:0000313" key="9">
    <source>
        <dbReference type="Proteomes" id="UP000244446"/>
    </source>
</evidence>
<keyword evidence="5 6" id="KW-0472">Membrane</keyword>
<feature type="transmembrane region" description="Helical" evidence="6">
    <location>
        <begin position="399"/>
        <end position="419"/>
    </location>
</feature>
<dbReference type="OrthoDB" id="9775544at2"/>
<reference evidence="8 9" key="1">
    <citation type="submission" date="2018-04" db="EMBL/GenBank/DDBJ databases">
        <title>Pelagivirga bohaiensis gen. nov., sp. nov., a bacterium isolated from the Bohai Sea.</title>
        <authorList>
            <person name="Ji X."/>
        </authorList>
    </citation>
    <scope>NUCLEOTIDE SEQUENCE [LARGE SCALE GENOMIC DNA]</scope>
    <source>
        <strain evidence="8 9">BH-SD19</strain>
    </source>
</reference>
<name>A0A2T7G687_9RHOB</name>
<dbReference type="EMBL" id="QCYH01000006">
    <property type="protein sequence ID" value="PVA09923.1"/>
    <property type="molecule type" value="Genomic_DNA"/>
</dbReference>
<evidence type="ECO:0000256" key="6">
    <source>
        <dbReference type="SAM" id="Phobius"/>
    </source>
</evidence>
<dbReference type="GO" id="GO:0005886">
    <property type="term" value="C:plasma membrane"/>
    <property type="evidence" value="ECO:0007669"/>
    <property type="project" value="UniProtKB-SubCell"/>
</dbReference>
<feature type="transmembrane region" description="Helical" evidence="6">
    <location>
        <begin position="760"/>
        <end position="786"/>
    </location>
</feature>
<evidence type="ECO:0000256" key="1">
    <source>
        <dbReference type="ARBA" id="ARBA00004651"/>
    </source>
</evidence>
<comment type="caution">
    <text evidence="8">The sequence shown here is derived from an EMBL/GenBank/DDBJ whole genome shotgun (WGS) entry which is preliminary data.</text>
</comment>
<sequence>MNLRIAARLAARELRGGLAGFRILLACIILGVAAIAAVGTIRASIEGGLAEKGALLLGGDAEIGLTYRFANEEERAWMAARSDAVSEIVDFRSLAVTAGGDRALTQVKAVDDAYPLIGGVVLDPAMPLAAALDGREGVPGAVMAPALIARLGLAVGDVFRLGGQDFVLAAALEDEPDGAAAGFALGPRTLVRTAALQSSGLLQAGTLFSTRYRLALPEGADLAALERSAQDSLGTSGIEWRDARNGAPGIATFVDRLGAFLVLVGLSGLAVGGVGISAALRAHLARKTGTIAILRTLGADRGTILATYFLQIGALALLGLILGTTLGAGIPVLLAPVIEARLPVPAAFAFYGRPMAEAVIYGALAVLIFTLAPLSRVQDIRAASLFRDGGADARKLPRWPALAIIALLLAALLGAAAWFSGNLRLTLWTAGGIIGALAFLALAAALVRAAARLARPWARGRPALHWALAAIGGPRSTAVPAMLSLGLGLTVLAAVGQIDGTLRGSISNDLPGRAPSFFFIDLQPDQLPDFLEMTQGDAAVSRVDSAPMLRGMITAINGQDPADVAGDHWVLNGDRGITYAASANGPLDAGEWWPADYDGPPQISFASEEAAEIGIGLGDAITVNILGRDITATVTSLREVDFSTAGIGFIMVMNPSALAGAPHSAIATVYADEDAEARILREVSDSWPNVTGISVRSAIDRVADLLAGLAAATSWGASATLLTGLLVLIGAAAADQNARIFEAAVLKTLGATRGRILASLAIRAVLLGAAAGAVAIAAGALGGWAVSHYVLEVRYAVLWPSALLIVAAGVTVTLLTALVFAWRPLSARPAQVLRARE</sequence>
<feature type="transmembrane region" description="Helical" evidence="6">
    <location>
        <begin position="798"/>
        <end position="822"/>
    </location>
</feature>
<protein>
    <submittedName>
        <fullName evidence="8">Drug:proton antiporter</fullName>
    </submittedName>
</protein>
<feature type="transmembrane region" description="Helical" evidence="6">
    <location>
        <begin position="358"/>
        <end position="378"/>
    </location>
</feature>
<evidence type="ECO:0000256" key="5">
    <source>
        <dbReference type="ARBA" id="ARBA00023136"/>
    </source>
</evidence>
<dbReference type="InterPro" id="IPR038766">
    <property type="entry name" value="Membrane_comp_ABC_pdt"/>
</dbReference>
<organism evidence="8 9">
    <name type="scientific">Pelagivirga sediminicola</name>
    <dbReference type="NCBI Taxonomy" id="2170575"/>
    <lineage>
        <taxon>Bacteria</taxon>
        <taxon>Pseudomonadati</taxon>
        <taxon>Pseudomonadota</taxon>
        <taxon>Alphaproteobacteria</taxon>
        <taxon>Rhodobacterales</taxon>
        <taxon>Paracoccaceae</taxon>
        <taxon>Pelagivirga</taxon>
    </lineage>
</organism>
<feature type="domain" description="ABC3 transporter permease C-terminal" evidence="7">
    <location>
        <begin position="720"/>
        <end position="826"/>
    </location>
</feature>